<feature type="signal peptide" evidence="1">
    <location>
        <begin position="1"/>
        <end position="21"/>
    </location>
</feature>
<evidence type="ECO:0000256" key="1">
    <source>
        <dbReference type="SAM" id="SignalP"/>
    </source>
</evidence>
<gene>
    <name evidence="2" type="ORF">BGW38_002785</name>
</gene>
<sequence length="145" mass="15378">MKISSIAVAVATFALAATSDAANSLIRAYNQEGFKGACNSFPVLQYNACYIASDFHLLRSASYTNEDSNNNKITVIFFETGNCGGKWSRASGTYPKGITQLWGALGPVGGKVGSIIVQNVLTNGPASGTIDQYLPATRAKWTNKC</sequence>
<dbReference type="AlphaFoldDB" id="A0A9P6KD50"/>
<proteinExistence type="predicted"/>
<dbReference type="OrthoDB" id="2414494at2759"/>
<keyword evidence="3" id="KW-1185">Reference proteome</keyword>
<name>A0A9P6KD50_9FUNG</name>
<dbReference type="EMBL" id="JAABOA010002000">
    <property type="protein sequence ID" value="KAF9580541.1"/>
    <property type="molecule type" value="Genomic_DNA"/>
</dbReference>
<organism evidence="2 3">
    <name type="scientific">Lunasporangiospora selenospora</name>
    <dbReference type="NCBI Taxonomy" id="979761"/>
    <lineage>
        <taxon>Eukaryota</taxon>
        <taxon>Fungi</taxon>
        <taxon>Fungi incertae sedis</taxon>
        <taxon>Mucoromycota</taxon>
        <taxon>Mortierellomycotina</taxon>
        <taxon>Mortierellomycetes</taxon>
        <taxon>Mortierellales</taxon>
        <taxon>Mortierellaceae</taxon>
        <taxon>Lunasporangiospora</taxon>
    </lineage>
</organism>
<evidence type="ECO:0000313" key="3">
    <source>
        <dbReference type="Proteomes" id="UP000780801"/>
    </source>
</evidence>
<reference evidence="2" key="1">
    <citation type="journal article" date="2020" name="Fungal Divers.">
        <title>Resolving the Mortierellaceae phylogeny through synthesis of multi-gene phylogenetics and phylogenomics.</title>
        <authorList>
            <person name="Vandepol N."/>
            <person name="Liber J."/>
            <person name="Desiro A."/>
            <person name="Na H."/>
            <person name="Kennedy M."/>
            <person name="Barry K."/>
            <person name="Grigoriev I.V."/>
            <person name="Miller A.N."/>
            <person name="O'Donnell K."/>
            <person name="Stajich J.E."/>
            <person name="Bonito G."/>
        </authorList>
    </citation>
    <scope>NUCLEOTIDE SEQUENCE</scope>
    <source>
        <strain evidence="2">KOD1015</strain>
    </source>
</reference>
<keyword evidence="1" id="KW-0732">Signal</keyword>
<protein>
    <submittedName>
        <fullName evidence="2">Uncharacterized protein</fullName>
    </submittedName>
</protein>
<dbReference type="Proteomes" id="UP000780801">
    <property type="component" value="Unassembled WGS sequence"/>
</dbReference>
<evidence type="ECO:0000313" key="2">
    <source>
        <dbReference type="EMBL" id="KAF9580541.1"/>
    </source>
</evidence>
<feature type="chain" id="PRO_5040245618" evidence="1">
    <location>
        <begin position="22"/>
        <end position="145"/>
    </location>
</feature>
<accession>A0A9P6KD50</accession>
<comment type="caution">
    <text evidence="2">The sequence shown here is derived from an EMBL/GenBank/DDBJ whole genome shotgun (WGS) entry which is preliminary data.</text>
</comment>